<dbReference type="NCBIfam" id="NF004396">
    <property type="entry name" value="PRK05753.1"/>
    <property type="match status" value="1"/>
</dbReference>
<keyword evidence="3" id="KW-0808">Transferase</keyword>
<gene>
    <name evidence="3" type="primary">rnk</name>
    <name evidence="4" type="ORF">EV682_11932</name>
    <name evidence="3" type="ORF">NCTC11159_02965</name>
</gene>
<dbReference type="Pfam" id="PF14760">
    <property type="entry name" value="Rnk_N"/>
    <property type="match status" value="1"/>
</dbReference>
<dbReference type="GO" id="GO:0016301">
    <property type="term" value="F:kinase activity"/>
    <property type="evidence" value="ECO:0007669"/>
    <property type="project" value="UniProtKB-KW"/>
</dbReference>
<evidence type="ECO:0000313" key="3">
    <source>
        <dbReference type="EMBL" id="STQ91882.1"/>
    </source>
</evidence>
<dbReference type="PANTHER" id="PTHR30437:SF5">
    <property type="entry name" value="REGULATOR OF NUCLEOSIDE DIPHOSPHATE KINASE"/>
    <property type="match status" value="1"/>
</dbReference>
<reference evidence="3 5" key="1">
    <citation type="submission" date="2018-06" db="EMBL/GenBank/DDBJ databases">
        <authorList>
            <consortium name="Pathogen Informatics"/>
            <person name="Doyle S."/>
        </authorList>
    </citation>
    <scope>NUCLEOTIDE SEQUENCE [LARGE SCALE GENOMIC DNA]</scope>
    <source>
        <strain evidence="3 5">NCTC11159</strain>
    </source>
</reference>
<name>A0A377QAH9_9NEIS</name>
<dbReference type="OrthoDB" id="192847at2"/>
<dbReference type="InterPro" id="IPR029462">
    <property type="entry name" value="Rnk_N"/>
</dbReference>
<sequence length="127" mass="13385">MSALPPITVSTLDSDRLYALLDKLPADAFPDADALEAELGRATVLEQADMPDDVVTMHSTARFLMTPGNKEFELTLCFPHEIDGAAGKVSVTAPVGSALLGLSVGQSIDWPAPGGHEVKVKILSVSR</sequence>
<dbReference type="GO" id="GO:0070063">
    <property type="term" value="F:RNA polymerase binding"/>
    <property type="evidence" value="ECO:0007669"/>
    <property type="project" value="InterPro"/>
</dbReference>
<protein>
    <submittedName>
        <fullName evidence="4">GreA/GreB family elongation factor</fullName>
    </submittedName>
    <submittedName>
        <fullName evidence="3">Regulator of nucleoside diphosphate kinase</fullName>
    </submittedName>
</protein>
<accession>A0A377QAH9</accession>
<dbReference type="Gene3D" id="3.10.50.30">
    <property type="entry name" value="Transcription elongation factor, GreA/GreB, C-terminal domain"/>
    <property type="match status" value="1"/>
</dbReference>
<dbReference type="Gene3D" id="1.10.286.20">
    <property type="match status" value="1"/>
</dbReference>
<proteinExistence type="predicted"/>
<dbReference type="EMBL" id="SMBT01000019">
    <property type="protein sequence ID" value="TCU81775.1"/>
    <property type="molecule type" value="Genomic_DNA"/>
</dbReference>
<dbReference type="AlphaFoldDB" id="A0A377QAH9"/>
<dbReference type="Proteomes" id="UP000255108">
    <property type="component" value="Unassembled WGS sequence"/>
</dbReference>
<dbReference type="Proteomes" id="UP000295794">
    <property type="component" value="Unassembled WGS sequence"/>
</dbReference>
<keyword evidence="4" id="KW-0648">Protein biosynthesis</keyword>
<dbReference type="InterPro" id="IPR036953">
    <property type="entry name" value="GreA/GreB_C_sf"/>
</dbReference>
<dbReference type="RefSeq" id="WP_115228081.1">
    <property type="nucleotide sequence ID" value="NZ_CAWOLO010000019.1"/>
</dbReference>
<dbReference type="GO" id="GO:0032784">
    <property type="term" value="P:regulation of DNA-templated transcription elongation"/>
    <property type="evidence" value="ECO:0007669"/>
    <property type="project" value="InterPro"/>
</dbReference>
<dbReference type="GO" id="GO:0006354">
    <property type="term" value="P:DNA-templated transcription elongation"/>
    <property type="evidence" value="ECO:0007669"/>
    <property type="project" value="TreeGrafter"/>
</dbReference>
<feature type="domain" description="Regulator of nucleoside diphosphate kinase N-terminal" evidence="2">
    <location>
        <begin position="5"/>
        <end position="44"/>
    </location>
</feature>
<dbReference type="GO" id="GO:0003746">
    <property type="term" value="F:translation elongation factor activity"/>
    <property type="evidence" value="ECO:0007669"/>
    <property type="project" value="UniProtKB-KW"/>
</dbReference>
<reference evidence="4 6" key="2">
    <citation type="submission" date="2019-03" db="EMBL/GenBank/DDBJ databases">
        <title>Genomic Encyclopedia of Type Strains, Phase IV (KMG-IV): sequencing the most valuable type-strain genomes for metagenomic binning, comparative biology and taxonomic classification.</title>
        <authorList>
            <person name="Goeker M."/>
        </authorList>
    </citation>
    <scope>NUCLEOTIDE SEQUENCE [LARGE SCALE GENOMIC DNA]</scope>
    <source>
        <strain evidence="4 6">DSM 3764</strain>
    </source>
</reference>
<keyword evidence="4" id="KW-0251">Elongation factor</keyword>
<dbReference type="InterPro" id="IPR023459">
    <property type="entry name" value="Tscrpt_elong_fac_GreA/B_fam"/>
</dbReference>
<evidence type="ECO:0000313" key="4">
    <source>
        <dbReference type="EMBL" id="TCU81775.1"/>
    </source>
</evidence>
<evidence type="ECO:0000313" key="6">
    <source>
        <dbReference type="Proteomes" id="UP000295794"/>
    </source>
</evidence>
<feature type="domain" description="Transcription elongation factor GreA/GreB C-terminal" evidence="1">
    <location>
        <begin position="51"/>
        <end position="126"/>
    </location>
</feature>
<dbReference type="GO" id="GO:0003677">
    <property type="term" value="F:DNA binding"/>
    <property type="evidence" value="ECO:0007669"/>
    <property type="project" value="InterPro"/>
</dbReference>
<keyword evidence="3" id="KW-0418">Kinase</keyword>
<keyword evidence="6" id="KW-1185">Reference proteome</keyword>
<organism evidence="3 5">
    <name type="scientific">Iodobacter fluviatilis</name>
    <dbReference type="NCBI Taxonomy" id="537"/>
    <lineage>
        <taxon>Bacteria</taxon>
        <taxon>Pseudomonadati</taxon>
        <taxon>Pseudomonadota</taxon>
        <taxon>Betaproteobacteria</taxon>
        <taxon>Neisseriales</taxon>
        <taxon>Chitinibacteraceae</taxon>
        <taxon>Iodobacter</taxon>
    </lineage>
</organism>
<evidence type="ECO:0000259" key="2">
    <source>
        <dbReference type="Pfam" id="PF14760"/>
    </source>
</evidence>
<evidence type="ECO:0000259" key="1">
    <source>
        <dbReference type="Pfam" id="PF01272"/>
    </source>
</evidence>
<dbReference type="SUPFAM" id="SSF54534">
    <property type="entry name" value="FKBP-like"/>
    <property type="match status" value="1"/>
</dbReference>
<dbReference type="EMBL" id="UGHR01000001">
    <property type="protein sequence ID" value="STQ91882.1"/>
    <property type="molecule type" value="Genomic_DNA"/>
</dbReference>
<evidence type="ECO:0000313" key="5">
    <source>
        <dbReference type="Proteomes" id="UP000255108"/>
    </source>
</evidence>
<dbReference type="InterPro" id="IPR001437">
    <property type="entry name" value="Tscrpt_elong_fac_GreA/B_C"/>
</dbReference>
<dbReference type="PANTHER" id="PTHR30437">
    <property type="entry name" value="TRANSCRIPTION ELONGATION FACTOR GREA"/>
    <property type="match status" value="1"/>
</dbReference>
<dbReference type="Pfam" id="PF01272">
    <property type="entry name" value="GreA_GreB"/>
    <property type="match status" value="1"/>
</dbReference>